<dbReference type="RefSeq" id="WP_084180680.1">
    <property type="nucleotide sequence ID" value="NZ_FQVU01000001.1"/>
</dbReference>
<evidence type="ECO:0000313" key="6">
    <source>
        <dbReference type="Proteomes" id="UP000186132"/>
    </source>
</evidence>
<dbReference type="Gene3D" id="1.10.10.60">
    <property type="entry name" value="Homeodomain-like"/>
    <property type="match status" value="1"/>
</dbReference>
<organism evidence="5 6">
    <name type="scientific">Jatrophihabitans endophyticus</name>
    <dbReference type="NCBI Taxonomy" id="1206085"/>
    <lineage>
        <taxon>Bacteria</taxon>
        <taxon>Bacillati</taxon>
        <taxon>Actinomycetota</taxon>
        <taxon>Actinomycetes</taxon>
        <taxon>Jatrophihabitantales</taxon>
        <taxon>Jatrophihabitantaceae</taxon>
        <taxon>Jatrophihabitans</taxon>
    </lineage>
</organism>
<sequence length="269" mass="28497">MSTHPFPEPTPPGSLWDRQPPRSRDRSSVLTREEIAAAAFAVAEVESLPAVSVKRVAGRLGIPGVRLQHYLTDRAELLDLMVDVALGEVERWNENADWPVQLWQLAHAVRETVRRRPWLSGLLGLRAPSGPNGLRFSERTIAAMNSAGVDVHTAARCLETVLVYVCGSVRPEAVSATARGGAGAADVASYLAAQLTEDSFPLLTRLVANPSALTPDEVFDTGLGYLLGGMAAGLAADVGDLDAAAGAGVAATRTRGNRSLSDNDGEQRV</sequence>
<dbReference type="SUPFAM" id="SSF48498">
    <property type="entry name" value="Tetracyclin repressor-like, C-terminal domain"/>
    <property type="match status" value="1"/>
</dbReference>
<dbReference type="AlphaFoldDB" id="A0A1M5EN82"/>
<gene>
    <name evidence="5" type="ORF">SAMN05443575_0946</name>
</gene>
<feature type="compositionally biased region" description="Basic and acidic residues" evidence="3">
    <location>
        <begin position="19"/>
        <end position="28"/>
    </location>
</feature>
<keyword evidence="2" id="KW-0804">Transcription</keyword>
<keyword evidence="6" id="KW-1185">Reference proteome</keyword>
<dbReference type="EMBL" id="FQVU01000001">
    <property type="protein sequence ID" value="SHF80689.1"/>
    <property type="molecule type" value="Genomic_DNA"/>
</dbReference>
<dbReference type="OrthoDB" id="3818006at2"/>
<feature type="region of interest" description="Disordered" evidence="3">
    <location>
        <begin position="1"/>
        <end position="28"/>
    </location>
</feature>
<dbReference type="STRING" id="1206085.SAMN05443575_0946"/>
<protein>
    <submittedName>
        <fullName evidence="5">Transcriptional regulator, TetR family</fullName>
    </submittedName>
</protein>
<evidence type="ECO:0000256" key="2">
    <source>
        <dbReference type="ARBA" id="ARBA00023163"/>
    </source>
</evidence>
<accession>A0A1M5EN82</accession>
<feature type="compositionally biased region" description="Pro residues" evidence="3">
    <location>
        <begin position="1"/>
        <end position="12"/>
    </location>
</feature>
<evidence type="ECO:0000313" key="5">
    <source>
        <dbReference type="EMBL" id="SHF80689.1"/>
    </source>
</evidence>
<feature type="domain" description="Tetracycline repressor TetR C-terminal" evidence="4">
    <location>
        <begin position="94"/>
        <end position="232"/>
    </location>
</feature>
<dbReference type="InterPro" id="IPR004111">
    <property type="entry name" value="Repressor_TetR_C"/>
</dbReference>
<evidence type="ECO:0000256" key="3">
    <source>
        <dbReference type="SAM" id="MobiDB-lite"/>
    </source>
</evidence>
<name>A0A1M5EN82_9ACTN</name>
<dbReference type="Pfam" id="PF02909">
    <property type="entry name" value="TetR_C_1"/>
    <property type="match status" value="1"/>
</dbReference>
<proteinExistence type="predicted"/>
<dbReference type="InterPro" id="IPR009057">
    <property type="entry name" value="Homeodomain-like_sf"/>
</dbReference>
<reference evidence="5 6" key="1">
    <citation type="submission" date="2016-11" db="EMBL/GenBank/DDBJ databases">
        <authorList>
            <person name="Jaros S."/>
            <person name="Januszkiewicz K."/>
            <person name="Wedrychowicz H."/>
        </authorList>
    </citation>
    <scope>NUCLEOTIDE SEQUENCE [LARGE SCALE GENOMIC DNA]</scope>
    <source>
        <strain evidence="5 6">DSM 45627</strain>
    </source>
</reference>
<evidence type="ECO:0000259" key="4">
    <source>
        <dbReference type="Pfam" id="PF02909"/>
    </source>
</evidence>
<evidence type="ECO:0000256" key="1">
    <source>
        <dbReference type="ARBA" id="ARBA00023015"/>
    </source>
</evidence>
<dbReference type="SUPFAM" id="SSF46689">
    <property type="entry name" value="Homeodomain-like"/>
    <property type="match status" value="1"/>
</dbReference>
<dbReference type="Proteomes" id="UP000186132">
    <property type="component" value="Unassembled WGS sequence"/>
</dbReference>
<keyword evidence="1" id="KW-0805">Transcription regulation</keyword>
<dbReference type="Gene3D" id="1.10.357.10">
    <property type="entry name" value="Tetracycline Repressor, domain 2"/>
    <property type="match status" value="1"/>
</dbReference>
<dbReference type="InterPro" id="IPR036271">
    <property type="entry name" value="Tet_transcr_reg_TetR-rel_C_sf"/>
</dbReference>
<dbReference type="GO" id="GO:0045892">
    <property type="term" value="P:negative regulation of DNA-templated transcription"/>
    <property type="evidence" value="ECO:0007669"/>
    <property type="project" value="InterPro"/>
</dbReference>